<evidence type="ECO:0000259" key="1">
    <source>
        <dbReference type="Pfam" id="PF13827"/>
    </source>
</evidence>
<dbReference type="OrthoDB" id="8448441at2"/>
<evidence type="ECO:0000313" key="3">
    <source>
        <dbReference type="Proteomes" id="UP000094501"/>
    </source>
</evidence>
<dbReference type="InterPro" id="IPR025240">
    <property type="entry name" value="DUF4189"/>
</dbReference>
<proteinExistence type="predicted"/>
<name>A0A1E3W695_9HYPH</name>
<sequence length="114" mass="11977">MALVVVGVATPATARDNYGAIAYSPDTRAYGYSYDSRSRAHAEKTAMARCRSYGGGCRVVTWFRNACGALALGDYGGYGGAWAGSRAAAERSALQTCAGSSSDCRVVRWACTSR</sequence>
<dbReference type="RefSeq" id="WP_069435828.1">
    <property type="nucleotide sequence ID" value="NZ_LPWG01000001.1"/>
</dbReference>
<dbReference type="EMBL" id="LPWG01000001">
    <property type="protein sequence ID" value="ODS01355.1"/>
    <property type="molecule type" value="Genomic_DNA"/>
</dbReference>
<organism evidence="2 3">
    <name type="scientific">Methyloceanibacter methanicus</name>
    <dbReference type="NCBI Taxonomy" id="1774968"/>
    <lineage>
        <taxon>Bacteria</taxon>
        <taxon>Pseudomonadati</taxon>
        <taxon>Pseudomonadota</taxon>
        <taxon>Alphaproteobacteria</taxon>
        <taxon>Hyphomicrobiales</taxon>
        <taxon>Hyphomicrobiaceae</taxon>
        <taxon>Methyloceanibacter</taxon>
    </lineage>
</organism>
<accession>A0A1E3W695</accession>
<keyword evidence="3" id="KW-1185">Reference proteome</keyword>
<dbReference type="Proteomes" id="UP000094501">
    <property type="component" value="Unassembled WGS sequence"/>
</dbReference>
<protein>
    <recommendedName>
        <fullName evidence="1">DUF4189 domain-containing protein</fullName>
    </recommendedName>
</protein>
<reference evidence="2 3" key="1">
    <citation type="journal article" date="2016" name="Environ. Microbiol.">
        <title>New Methyloceanibacter diversity from North Sea sediments includes methanotroph containing solely the soluble methane monooxygenase.</title>
        <authorList>
            <person name="Vekeman B."/>
            <person name="Kerckhof F.M."/>
            <person name="Cremers G."/>
            <person name="de Vos P."/>
            <person name="Vandamme P."/>
            <person name="Boon N."/>
            <person name="Op den Camp H.J."/>
            <person name="Heylen K."/>
        </authorList>
    </citation>
    <scope>NUCLEOTIDE SEQUENCE [LARGE SCALE GENOMIC DNA]</scope>
    <source>
        <strain evidence="2 3">R-67174</strain>
    </source>
</reference>
<dbReference type="STRING" id="1774968.AUC68_00370"/>
<comment type="caution">
    <text evidence="2">The sequence shown here is derived from an EMBL/GenBank/DDBJ whole genome shotgun (WGS) entry which is preliminary data.</text>
</comment>
<dbReference type="AlphaFoldDB" id="A0A1E3W695"/>
<gene>
    <name evidence="2" type="ORF">AUC68_00370</name>
</gene>
<dbReference type="Pfam" id="PF13827">
    <property type="entry name" value="DUF4189"/>
    <property type="match status" value="1"/>
</dbReference>
<evidence type="ECO:0000313" key="2">
    <source>
        <dbReference type="EMBL" id="ODS01355.1"/>
    </source>
</evidence>
<feature type="domain" description="DUF4189" evidence="1">
    <location>
        <begin position="18"/>
        <end position="111"/>
    </location>
</feature>